<evidence type="ECO:0000313" key="3">
    <source>
        <dbReference type="Proteomes" id="UP000237749"/>
    </source>
</evidence>
<name>A0A2S6HAB4_9FIRM</name>
<dbReference type="Proteomes" id="UP000237749">
    <property type="component" value="Unassembled WGS sequence"/>
</dbReference>
<evidence type="ECO:0000313" key="2">
    <source>
        <dbReference type="EMBL" id="PPK74351.1"/>
    </source>
</evidence>
<gene>
    <name evidence="2" type="ORF">BXY41_1262</name>
</gene>
<dbReference type="RefSeq" id="WP_104439879.1">
    <property type="nucleotide sequence ID" value="NZ_PTJA01000026.1"/>
</dbReference>
<keyword evidence="3" id="KW-1185">Reference proteome</keyword>
<dbReference type="AlphaFoldDB" id="A0A2S6HAB4"/>
<organism evidence="2 3">
    <name type="scientific">Lacrimispora xylanisolvens</name>
    <dbReference type="NCBI Taxonomy" id="384636"/>
    <lineage>
        <taxon>Bacteria</taxon>
        <taxon>Bacillati</taxon>
        <taxon>Bacillota</taxon>
        <taxon>Clostridia</taxon>
        <taxon>Lachnospirales</taxon>
        <taxon>Lachnospiraceae</taxon>
        <taxon>Lacrimispora</taxon>
    </lineage>
</organism>
<reference evidence="2 3" key="1">
    <citation type="submission" date="2018-02" db="EMBL/GenBank/DDBJ databases">
        <title>Genomic Encyclopedia of Archaeal and Bacterial Type Strains, Phase II (KMG-II): from individual species to whole genera.</title>
        <authorList>
            <person name="Goeker M."/>
        </authorList>
    </citation>
    <scope>NUCLEOTIDE SEQUENCE [LARGE SCALE GENOMIC DNA]</scope>
    <source>
        <strain evidence="2 3">DSM 3808</strain>
    </source>
</reference>
<feature type="transmembrane region" description="Helical" evidence="1">
    <location>
        <begin position="43"/>
        <end position="67"/>
    </location>
</feature>
<protein>
    <submittedName>
        <fullName evidence="2">Uncharacterized protein</fullName>
    </submittedName>
</protein>
<evidence type="ECO:0000256" key="1">
    <source>
        <dbReference type="SAM" id="Phobius"/>
    </source>
</evidence>
<keyword evidence="1" id="KW-0472">Membrane</keyword>
<comment type="caution">
    <text evidence="2">The sequence shown here is derived from an EMBL/GenBank/DDBJ whole genome shotgun (WGS) entry which is preliminary data.</text>
</comment>
<dbReference type="OrthoDB" id="2074478at2"/>
<keyword evidence="1" id="KW-1133">Transmembrane helix</keyword>
<dbReference type="EMBL" id="PTJA01000026">
    <property type="protein sequence ID" value="PPK74351.1"/>
    <property type="molecule type" value="Genomic_DNA"/>
</dbReference>
<sequence>MLEQIRYILIKLGNACVVFLPNSPFQSFLSQLDKIPFLGYLNYFVPVAQIIAVTQLWVTAVGLFYLVQLALRWVKMIE</sequence>
<feature type="transmembrane region" description="Helical" evidence="1">
    <location>
        <begin position="7"/>
        <end position="23"/>
    </location>
</feature>
<proteinExistence type="predicted"/>
<accession>A0A2S6HAB4</accession>
<keyword evidence="1" id="KW-0812">Transmembrane</keyword>